<dbReference type="EMBL" id="CACVBM020001829">
    <property type="protein sequence ID" value="CAA7060731.1"/>
    <property type="molecule type" value="Genomic_DNA"/>
</dbReference>
<evidence type="ECO:0000313" key="3">
    <source>
        <dbReference type="Proteomes" id="UP000467841"/>
    </source>
</evidence>
<keyword evidence="3" id="KW-1185">Reference proteome</keyword>
<feature type="region of interest" description="Disordered" evidence="1">
    <location>
        <begin position="745"/>
        <end position="773"/>
    </location>
</feature>
<accession>A0A6D2L533</accession>
<dbReference type="OrthoDB" id="678085at2759"/>
<proteinExistence type="predicted"/>
<evidence type="ECO:0000256" key="1">
    <source>
        <dbReference type="SAM" id="MobiDB-lite"/>
    </source>
</evidence>
<dbReference type="PANTHER" id="PTHR36892">
    <property type="entry name" value="OS01G0201800 PROTEIN"/>
    <property type="match status" value="1"/>
</dbReference>
<dbReference type="AlphaFoldDB" id="A0A6D2L533"/>
<organism evidence="2 3">
    <name type="scientific">Microthlaspi erraticum</name>
    <dbReference type="NCBI Taxonomy" id="1685480"/>
    <lineage>
        <taxon>Eukaryota</taxon>
        <taxon>Viridiplantae</taxon>
        <taxon>Streptophyta</taxon>
        <taxon>Embryophyta</taxon>
        <taxon>Tracheophyta</taxon>
        <taxon>Spermatophyta</taxon>
        <taxon>Magnoliopsida</taxon>
        <taxon>eudicotyledons</taxon>
        <taxon>Gunneridae</taxon>
        <taxon>Pentapetalae</taxon>
        <taxon>rosids</taxon>
        <taxon>malvids</taxon>
        <taxon>Brassicales</taxon>
        <taxon>Brassicaceae</taxon>
        <taxon>Coluteocarpeae</taxon>
        <taxon>Microthlaspi</taxon>
    </lineage>
</organism>
<dbReference type="Proteomes" id="UP000467841">
    <property type="component" value="Unassembled WGS sequence"/>
</dbReference>
<reference evidence="2" key="1">
    <citation type="submission" date="2020-01" db="EMBL/GenBank/DDBJ databases">
        <authorList>
            <person name="Mishra B."/>
        </authorList>
    </citation>
    <scope>NUCLEOTIDE SEQUENCE [LARGE SCALE GENOMIC DNA]</scope>
</reference>
<dbReference type="PANTHER" id="PTHR36892:SF1">
    <property type="entry name" value="OS05G0518200 PROTEIN"/>
    <property type="match status" value="1"/>
</dbReference>
<name>A0A6D2L533_9BRAS</name>
<protein>
    <submittedName>
        <fullName evidence="2">Uncharacterized protein</fullName>
    </submittedName>
</protein>
<gene>
    <name evidence="2" type="ORF">MERR_LOCUS47967</name>
</gene>
<sequence>MAVDCEGFSIREYTRNIRSVEVRKCWPFSGDVTGELIQSLLPPITVVKFRWWSHELASLLTKSPDGSDPAFRRKAKSNKRSVVELARREDERDDSEVLIDSKRKKSKDTFDAKTANKVNNCKEDARENADDGKCSIGTQGRSGVMSLNRKKAGVRCLSYTEEDLFPDSPKSVSQDWDSEFKIPGNLKVCSVRSPDKSKSYASQSEKHVRFSDNNGILSHLEKNGFSVEQCCLNMSKLSLFAAEDQSSVGDKKMVVVSNGNMQFQSAVSERRLSHARGNSSLSCFAGPHLSQERIKDALDLERKRHVDQPVQPFISDLSESLYRSCSSSFQHTSADMHCRTLLYQSPFDPFQVERIQRHVEADAIPGFTLNVQGELVEANGEGCRSLGTGCSISASAENDLLLKNSVDFSSGKKHSTDPAITKDGGKIPVHNERRLKYFPARLGIDEIFTEDGECGQTVHSPVPQVNPTSHTLNLHQNVTSRDMVADSDGLCLHNTQATMRLMGKDVSVGTSYSDLLRAGQRIIAPDASVDCPFLESHTQQSWLWPRTTLGISENHSAASLDKNWSRNLLCDPSKDPYPLFWEPSVCLAPEARTEFPPTFLYPCGSHVPCPLTDKDLSFHGYGSGQQLNSFTFSHQQLLPFQSHPEIPCDYNNVGIGHLPDARKPSFGLPFSCTDSTRQPQPHYWPQSSFESSSRLGMPCITNPAEQLVSLYESRSSSSSSYINVGKANKRLASVEEYPLKKQKIPKFPMQGGFNSEKESFGGQQIRKAQIYKS</sequence>
<comment type="caution">
    <text evidence="2">The sequence shown here is derived from an EMBL/GenBank/DDBJ whole genome shotgun (WGS) entry which is preliminary data.</text>
</comment>
<evidence type="ECO:0000313" key="2">
    <source>
        <dbReference type="EMBL" id="CAA7060731.1"/>
    </source>
</evidence>